<name>A0A7C9THE1_9BURK</name>
<protein>
    <submittedName>
        <fullName evidence="3">AMP-binding protein</fullName>
    </submittedName>
</protein>
<dbReference type="InterPro" id="IPR020845">
    <property type="entry name" value="AMP-binding_CS"/>
</dbReference>
<gene>
    <name evidence="3" type="ORF">G3A44_04725</name>
</gene>
<dbReference type="Pfam" id="PF13193">
    <property type="entry name" value="AMP-binding_C"/>
    <property type="match status" value="1"/>
</dbReference>
<comment type="caution">
    <text evidence="3">The sequence shown here is derived from an EMBL/GenBank/DDBJ whole genome shotgun (WGS) entry which is preliminary data.</text>
</comment>
<dbReference type="InterPro" id="IPR050237">
    <property type="entry name" value="ATP-dep_AMP-bd_enzyme"/>
</dbReference>
<reference evidence="3 4" key="1">
    <citation type="submission" date="2020-02" db="EMBL/GenBank/DDBJ databases">
        <title>Ideonella bacterium strain TBM-1.</title>
        <authorList>
            <person name="Chen W.-M."/>
        </authorList>
    </citation>
    <scope>NUCLEOTIDE SEQUENCE [LARGE SCALE GENOMIC DNA]</scope>
    <source>
        <strain evidence="3 4">TBM-1</strain>
    </source>
</reference>
<dbReference type="Gene3D" id="3.40.50.12780">
    <property type="entry name" value="N-terminal domain of ligase-like"/>
    <property type="match status" value="1"/>
</dbReference>
<dbReference type="GO" id="GO:0016877">
    <property type="term" value="F:ligase activity, forming carbon-sulfur bonds"/>
    <property type="evidence" value="ECO:0007669"/>
    <property type="project" value="UniProtKB-ARBA"/>
</dbReference>
<dbReference type="Gene3D" id="3.30.300.30">
    <property type="match status" value="1"/>
</dbReference>
<dbReference type="InterPro" id="IPR042099">
    <property type="entry name" value="ANL_N_sf"/>
</dbReference>
<organism evidence="3 4">
    <name type="scientific">Ideonella livida</name>
    <dbReference type="NCBI Taxonomy" id="2707176"/>
    <lineage>
        <taxon>Bacteria</taxon>
        <taxon>Pseudomonadati</taxon>
        <taxon>Pseudomonadota</taxon>
        <taxon>Betaproteobacteria</taxon>
        <taxon>Burkholderiales</taxon>
        <taxon>Sphaerotilaceae</taxon>
        <taxon>Ideonella</taxon>
    </lineage>
</organism>
<sequence length="465" mass="49872">MATPDVHPALPPWWDEPEVLARLVSHLLRAEMQQLRPGGWFATGQDDPAGGWHPALDWRHDLGADSLERMQLLTALAEWAELEDGPALERLWAEPTLAAACQALAHGLASRHEAVVFRTSGSTGPARGCRHRLAALWQEVAHWVLLWRDQGLPRPQRVVSLVPAHHIYGFLFSVLWPLAWQRADGQPLPVVDAWRRPPAKAALGLRPGDVVVAVPALWGLLLRSPGDWPAQVSGLCSTAPCPPALAAALGGAGGLQAFLEIYGSSETAGLGVRRWPAADYTLLPYWERVPEGSQEGQDDACAGRVPRFLRQGSHQAVEGPDRLQWQGERRFQPVGRRDQVVQVGGVNVSPATVAAALAARPGVAQAVVRPWGEGAQARLKAFVVPAPEVRAAAQEAELVAALLAWARQGLPPAARPVHIQTGPALPVNAMGKACDWPLPPADVTPQATVPRILEGEGDESADLAG</sequence>
<proteinExistence type="predicted"/>
<dbReference type="EMBL" id="JAAGOH010000004">
    <property type="protein sequence ID" value="NDY90501.1"/>
    <property type="molecule type" value="Genomic_DNA"/>
</dbReference>
<dbReference type="PANTHER" id="PTHR43767">
    <property type="entry name" value="LONG-CHAIN-FATTY-ACID--COA LIGASE"/>
    <property type="match status" value="1"/>
</dbReference>
<dbReference type="Proteomes" id="UP000484255">
    <property type="component" value="Unassembled WGS sequence"/>
</dbReference>
<evidence type="ECO:0000313" key="4">
    <source>
        <dbReference type="Proteomes" id="UP000484255"/>
    </source>
</evidence>
<evidence type="ECO:0000259" key="2">
    <source>
        <dbReference type="Pfam" id="PF13193"/>
    </source>
</evidence>
<evidence type="ECO:0000259" key="1">
    <source>
        <dbReference type="Pfam" id="PF00501"/>
    </source>
</evidence>
<dbReference type="RefSeq" id="WP_163456363.1">
    <property type="nucleotide sequence ID" value="NZ_JAAGOH010000004.1"/>
</dbReference>
<feature type="domain" description="AMP-dependent synthetase/ligase" evidence="1">
    <location>
        <begin position="107"/>
        <end position="273"/>
    </location>
</feature>
<feature type="domain" description="AMP-binding enzyme C-terminal" evidence="2">
    <location>
        <begin position="354"/>
        <end position="432"/>
    </location>
</feature>
<dbReference type="PROSITE" id="PS00455">
    <property type="entry name" value="AMP_BINDING"/>
    <property type="match status" value="1"/>
</dbReference>
<dbReference type="SUPFAM" id="SSF56801">
    <property type="entry name" value="Acetyl-CoA synthetase-like"/>
    <property type="match status" value="1"/>
</dbReference>
<dbReference type="PANTHER" id="PTHR43767:SF10">
    <property type="entry name" value="SURFACTIN SYNTHASE SUBUNIT 1"/>
    <property type="match status" value="1"/>
</dbReference>
<accession>A0A7C9THE1</accession>
<keyword evidence="4" id="KW-1185">Reference proteome</keyword>
<dbReference type="InterPro" id="IPR000873">
    <property type="entry name" value="AMP-dep_synth/lig_dom"/>
</dbReference>
<dbReference type="Pfam" id="PF00501">
    <property type="entry name" value="AMP-binding"/>
    <property type="match status" value="1"/>
</dbReference>
<dbReference type="InterPro" id="IPR045851">
    <property type="entry name" value="AMP-bd_C_sf"/>
</dbReference>
<evidence type="ECO:0000313" key="3">
    <source>
        <dbReference type="EMBL" id="NDY90501.1"/>
    </source>
</evidence>
<dbReference type="AlphaFoldDB" id="A0A7C9THE1"/>
<dbReference type="InterPro" id="IPR025110">
    <property type="entry name" value="AMP-bd_C"/>
</dbReference>